<dbReference type="RefSeq" id="WP_006785825.1">
    <property type="nucleotide sequence ID" value="NZ_CABJBH010000003.1"/>
</dbReference>
<dbReference type="Proteomes" id="UP000487649">
    <property type="component" value="Unassembled WGS sequence"/>
</dbReference>
<gene>
    <name evidence="1" type="ORF">GMA92_08220</name>
</gene>
<reference evidence="1 2" key="1">
    <citation type="journal article" date="2019" name="Nat. Med.">
        <title>A library of human gut bacterial isolates paired with longitudinal multiomics data enables mechanistic microbiome research.</title>
        <authorList>
            <person name="Poyet M."/>
            <person name="Groussin M."/>
            <person name="Gibbons S.M."/>
            <person name="Avila-Pacheco J."/>
            <person name="Jiang X."/>
            <person name="Kearney S.M."/>
            <person name="Perrotta A.R."/>
            <person name="Berdy B."/>
            <person name="Zhao S."/>
            <person name="Lieberman T.D."/>
            <person name="Swanson P.K."/>
            <person name="Smith M."/>
            <person name="Roesemann S."/>
            <person name="Alexander J.E."/>
            <person name="Rich S.A."/>
            <person name="Livny J."/>
            <person name="Vlamakis H."/>
            <person name="Clish C."/>
            <person name="Bullock K."/>
            <person name="Deik A."/>
            <person name="Scott J."/>
            <person name="Pierce K.A."/>
            <person name="Xavier R.J."/>
            <person name="Alm E.J."/>
        </authorList>
    </citation>
    <scope>NUCLEOTIDE SEQUENCE [LARGE SCALE GENOMIC DNA]</scope>
    <source>
        <strain evidence="1 2">BIOML-A198</strain>
    </source>
</reference>
<dbReference type="EMBL" id="WMQE01000016">
    <property type="protein sequence ID" value="MTK21404.1"/>
    <property type="molecule type" value="Genomic_DNA"/>
</dbReference>
<protein>
    <submittedName>
        <fullName evidence="1">Uncharacterized protein</fullName>
    </submittedName>
</protein>
<evidence type="ECO:0000313" key="1">
    <source>
        <dbReference type="EMBL" id="MTK21404.1"/>
    </source>
</evidence>
<evidence type="ECO:0000313" key="2">
    <source>
        <dbReference type="Proteomes" id="UP000487649"/>
    </source>
</evidence>
<sequence>MIVNEEGILEFLSQTKDALDSYINLRNTNILSVAFTKDEYDDFLSLLFHLQMYERELNELIETEDLKDELVLCLAELLIFDIIEVCRELHDDYGEEAQLKVRYGELDEAKIAVIRLLKGFHRPLVADWQTLDEVATDAKLFITIETKGDYAYFKSHETQKDAYLYAISHGIAKDQVFNRLLI</sequence>
<dbReference type="AlphaFoldDB" id="A0A173RP70"/>
<comment type="caution">
    <text evidence="1">The sequence shown here is derived from an EMBL/GenBank/DDBJ whole genome shotgun (WGS) entry which is preliminary data.</text>
</comment>
<dbReference type="GeneID" id="60059363"/>
<accession>A0A173RP70</accession>
<organism evidence="1 2">
    <name type="scientific">Turicibacter sanguinis</name>
    <dbReference type="NCBI Taxonomy" id="154288"/>
    <lineage>
        <taxon>Bacteria</taxon>
        <taxon>Bacillati</taxon>
        <taxon>Bacillota</taxon>
        <taxon>Erysipelotrichia</taxon>
        <taxon>Erysipelotrichales</taxon>
        <taxon>Turicibacteraceae</taxon>
        <taxon>Turicibacter</taxon>
    </lineage>
</organism>
<name>A0A173RP70_9FIRM</name>
<proteinExistence type="predicted"/>